<gene>
    <name evidence="1" type="ORF">GJR95_11525</name>
</gene>
<proteinExistence type="predicted"/>
<name>A0A6P1VSK6_9BACT</name>
<protein>
    <submittedName>
        <fullName evidence="1">Uncharacterized protein</fullName>
    </submittedName>
</protein>
<organism evidence="1 2">
    <name type="scientific">Spirosoma endbachense</name>
    <dbReference type="NCBI Taxonomy" id="2666025"/>
    <lineage>
        <taxon>Bacteria</taxon>
        <taxon>Pseudomonadati</taxon>
        <taxon>Bacteroidota</taxon>
        <taxon>Cytophagia</taxon>
        <taxon>Cytophagales</taxon>
        <taxon>Cytophagaceae</taxon>
        <taxon>Spirosoma</taxon>
    </lineage>
</organism>
<evidence type="ECO:0000313" key="2">
    <source>
        <dbReference type="Proteomes" id="UP000464577"/>
    </source>
</evidence>
<dbReference type="Proteomes" id="UP000464577">
    <property type="component" value="Chromosome"/>
</dbReference>
<dbReference type="AlphaFoldDB" id="A0A6P1VSK6"/>
<evidence type="ECO:0000313" key="1">
    <source>
        <dbReference type="EMBL" id="QHV95594.1"/>
    </source>
</evidence>
<reference evidence="1 2" key="1">
    <citation type="submission" date="2019-11" db="EMBL/GenBank/DDBJ databases">
        <title>Spirosoma endbachense sp. nov., isolated from a natural salt meadow.</title>
        <authorList>
            <person name="Rojas J."/>
            <person name="Ambika Manirajan B."/>
            <person name="Ratering S."/>
            <person name="Suarez C."/>
            <person name="Geissler-Plaum R."/>
            <person name="Schnell S."/>
        </authorList>
    </citation>
    <scope>NUCLEOTIDE SEQUENCE [LARGE SCALE GENOMIC DNA]</scope>
    <source>
        <strain evidence="1 2">I-24</strain>
    </source>
</reference>
<keyword evidence="2" id="KW-1185">Reference proteome</keyword>
<dbReference type="PROSITE" id="PS51257">
    <property type="entry name" value="PROKAR_LIPOPROTEIN"/>
    <property type="match status" value="1"/>
</dbReference>
<accession>A0A6P1VSK6</accession>
<dbReference type="RefSeq" id="WP_162386003.1">
    <property type="nucleotide sequence ID" value="NZ_CP045997.1"/>
</dbReference>
<sequence length="156" mass="17121">MKNALIMLGLLTAACQTKHERFRREASAFPPGYIGRWETVVPGIGNQIFQAGVSVEASGDSLLWTYFSQLVDTTNQKTYACGPIVTTMPIWWDDSLQLAQANHGVGQGYGFDFLRLVSTDRLQINSPALATSCRGPGGFNASQLQLSKVTSFRYKP</sequence>
<dbReference type="KEGG" id="senf:GJR95_11525"/>
<dbReference type="EMBL" id="CP045997">
    <property type="protein sequence ID" value="QHV95594.1"/>
    <property type="molecule type" value="Genomic_DNA"/>
</dbReference>